<dbReference type="EMBL" id="AY664535">
    <property type="protein sequence ID" value="AAT77796.1"/>
    <property type="molecule type" value="Genomic_DNA"/>
</dbReference>
<protein>
    <submittedName>
        <fullName evidence="1">LEF10</fullName>
    </submittedName>
    <submittedName>
        <fullName evidence="2">Lef-10</fullName>
    </submittedName>
</protein>
<sequence length="69" mass="7766">MEEDSLNDILDTVLRNNTRLIDNKYLIFYVKDSETNEFIGNCYGTIDCCLSAGEECETTVSVSCKSNDV</sequence>
<keyword evidence="3" id="KW-1185">Reference proteome</keyword>
<accession>Q6BD85</accession>
<dbReference type="RefSeq" id="YP_004376326.1">
    <property type="nucleotide sequence ID" value="NC_015398.1"/>
</dbReference>
<dbReference type="Proteomes" id="UP000203549">
    <property type="component" value="Segment"/>
</dbReference>
<name>Q6BD85_9BBAC</name>
<dbReference type="InterPro" id="IPR009855">
    <property type="entry name" value="Baculo_LEF-10"/>
</dbReference>
<dbReference type="KEGG" id="vg:10722999"/>
<evidence type="ECO:0000313" key="3">
    <source>
        <dbReference type="Proteomes" id="UP000203549"/>
    </source>
</evidence>
<gene>
    <name evidence="1" type="primary">lef10</name>
</gene>
<proteinExistence type="predicted"/>
<reference evidence="1" key="1">
    <citation type="submission" date="2004-06" db="EMBL/GenBank/DDBJ databases">
        <authorList>
            <person name="Zhang X."/>
            <person name="Liang Z."/>
            <person name="Peng H."/>
            <person name="Zhang Z."/>
        </authorList>
    </citation>
    <scope>NUCLEOTIDE SEQUENCE</scope>
</reference>
<dbReference type="Pfam" id="PF07206">
    <property type="entry name" value="Baculo_LEF-10"/>
    <property type="match status" value="1"/>
</dbReference>
<evidence type="ECO:0000313" key="2">
    <source>
        <dbReference type="EMBL" id="AEB00406.1"/>
    </source>
</evidence>
<organism evidence="1">
    <name type="scientific">Clostera anachoreta granulovirus</name>
    <dbReference type="NCBI Taxonomy" id="283675"/>
    <lineage>
        <taxon>Viruses</taxon>
        <taxon>Viruses incertae sedis</taxon>
        <taxon>Naldaviricetes</taxon>
        <taxon>Lefavirales</taxon>
        <taxon>Baculoviridae</taxon>
        <taxon>Betabaculovirus</taxon>
        <taxon>Betabaculovirus clanachoretae</taxon>
    </lineage>
</organism>
<reference evidence="1" key="2">
    <citation type="journal article" date="2005" name="Virus Res.">
        <title>Characterization and partial genome sequence analysis of Clostera anachoreta granulovirus.</title>
        <authorList>
            <person name="Zhang X.X."/>
            <person name="Liang Z.P."/>
            <person name="Peng H.Y."/>
            <person name="Zhang Z.X."/>
            <person name="Tang X.C."/>
            <person name="Liu T.Q."/>
        </authorList>
    </citation>
    <scope>NUCLEOTIDE SEQUENCE</scope>
</reference>
<reference evidence="2 3" key="3">
    <citation type="journal article" date="2011" name="Arch. Virol.">
        <title>Genomic sequencing and analysis of Clostera anachoreta granulovirus.</title>
        <authorList>
            <person name="Liang Z."/>
            <person name="Zhang X."/>
            <person name="Yin X."/>
            <person name="Cao S."/>
            <person name="Xu F."/>
        </authorList>
    </citation>
    <scope>NUCLEOTIDE SEQUENCE [LARGE SCALE GENOMIC DNA]</scope>
    <source>
        <strain evidence="2">ClanGV-HBHN</strain>
    </source>
</reference>
<dbReference type="EMBL" id="HQ116624">
    <property type="protein sequence ID" value="AEB00406.1"/>
    <property type="molecule type" value="Genomic_DNA"/>
</dbReference>
<evidence type="ECO:0000313" key="1">
    <source>
        <dbReference type="EMBL" id="AAT77796.1"/>
    </source>
</evidence>
<dbReference type="OrthoDB" id="28675at10239"/>